<gene>
    <name evidence="1" type="ORF">MANES_18G058200v8</name>
</gene>
<keyword evidence="2" id="KW-1185">Reference proteome</keyword>
<dbReference type="Proteomes" id="UP000091857">
    <property type="component" value="Chromosome 18"/>
</dbReference>
<organism evidence="1 2">
    <name type="scientific">Manihot esculenta</name>
    <name type="common">Cassava</name>
    <name type="synonym">Jatropha manihot</name>
    <dbReference type="NCBI Taxonomy" id="3983"/>
    <lineage>
        <taxon>Eukaryota</taxon>
        <taxon>Viridiplantae</taxon>
        <taxon>Streptophyta</taxon>
        <taxon>Embryophyta</taxon>
        <taxon>Tracheophyta</taxon>
        <taxon>Spermatophyta</taxon>
        <taxon>Magnoliopsida</taxon>
        <taxon>eudicotyledons</taxon>
        <taxon>Gunneridae</taxon>
        <taxon>Pentapetalae</taxon>
        <taxon>rosids</taxon>
        <taxon>fabids</taxon>
        <taxon>Malpighiales</taxon>
        <taxon>Euphorbiaceae</taxon>
        <taxon>Crotonoideae</taxon>
        <taxon>Manihoteae</taxon>
        <taxon>Manihot</taxon>
    </lineage>
</organism>
<protein>
    <submittedName>
        <fullName evidence="1">Uncharacterized protein</fullName>
    </submittedName>
</protein>
<dbReference type="EMBL" id="CM004404">
    <property type="protein sequence ID" value="KAG8632807.1"/>
    <property type="molecule type" value="Genomic_DNA"/>
</dbReference>
<sequence>MSSSSDLVSFVESLLGVSLGGSVSDSVLLMITTSFAVIVGLLVLSWKRSSDRSKELKPVVIPKSLAVKDEEDEAEALAGKTKVTIFYGTQTGTAEGFAKALAEEIKARYEKAAVKVVDLDDYAVDDDQYEEKLKKETLAFFMVATYGDGEPTDNAARFYKWFTEESERGAWLQQLTYGVFGLGNRQYEHFNKIAKVLDEQLSEQGAKRLIPVGLGDDDQCIEDDFTAWRELLWPELDQLLRDEDDVNGGSTPYTAAIPEYRVVIHDASVTYYEDKSSYLANGNASFDIHHPCRVNVAVQKELHKPESDRSCIHLEFDLSGTGITYETGDHVGVYAENSNETVEEAGKLLGQPLDLLFSVHTDKDDGSPLGSSLPPAFPGPCTLRSALARYADLLNPPRKASLIALAAHASEPSEAERLKFLSSPQGKDEYSQWIVASQRSLLEVMAEFPSAKPPLGVFFAAVAPHLQPRYYSISSSPRFSPNRVHVTCALVYGPTPTGRIHKGLCSTWMKNAISLEKSSACSWAPIFIRTSNFKLPSDPSIPIIMVGPGTGLAPFRGFLQERMALKEEGAQLGPALLFFGCRNRRMDFIYEDELNNFVEQGVISELIVAFSREGPQKEYVQHKMVEKAEQIWSIISQGGYLYVCGDAKGMARDVHRTLHTIVQEQGNLDSSKTESMVKKLQMDGRYLRDVW</sequence>
<accession>A0ACB7FY29</accession>
<evidence type="ECO:0000313" key="1">
    <source>
        <dbReference type="EMBL" id="KAG8632807.1"/>
    </source>
</evidence>
<comment type="caution">
    <text evidence="1">The sequence shown here is derived from an EMBL/GenBank/DDBJ whole genome shotgun (WGS) entry which is preliminary data.</text>
</comment>
<proteinExistence type="predicted"/>
<evidence type="ECO:0000313" key="2">
    <source>
        <dbReference type="Proteomes" id="UP000091857"/>
    </source>
</evidence>
<name>A0ACB7FY29_MANES</name>
<reference evidence="2" key="1">
    <citation type="journal article" date="2016" name="Nat. Biotechnol.">
        <title>Sequencing wild and cultivated cassava and related species reveals extensive interspecific hybridization and genetic diversity.</title>
        <authorList>
            <person name="Bredeson J.V."/>
            <person name="Lyons J.B."/>
            <person name="Prochnik S.E."/>
            <person name="Wu G.A."/>
            <person name="Ha C.M."/>
            <person name="Edsinger-Gonzales E."/>
            <person name="Grimwood J."/>
            <person name="Schmutz J."/>
            <person name="Rabbi I.Y."/>
            <person name="Egesi C."/>
            <person name="Nauluvula P."/>
            <person name="Lebot V."/>
            <person name="Ndunguru J."/>
            <person name="Mkamilo G."/>
            <person name="Bart R.S."/>
            <person name="Setter T.L."/>
            <person name="Gleadow R.M."/>
            <person name="Kulakow P."/>
            <person name="Ferguson M.E."/>
            <person name="Rounsley S."/>
            <person name="Rokhsar D.S."/>
        </authorList>
    </citation>
    <scope>NUCLEOTIDE SEQUENCE [LARGE SCALE GENOMIC DNA]</scope>
    <source>
        <strain evidence="2">cv. AM560-2</strain>
    </source>
</reference>